<dbReference type="Proteomes" id="UP001500394">
    <property type="component" value="Unassembled WGS sequence"/>
</dbReference>
<gene>
    <name evidence="1" type="ORF">GCM10023173_06920</name>
</gene>
<dbReference type="EMBL" id="BAABGR010000006">
    <property type="protein sequence ID" value="GAA4512609.1"/>
    <property type="molecule type" value="Genomic_DNA"/>
</dbReference>
<organism evidence="1 2">
    <name type="scientific">Sphingobacterium thermophilum</name>
    <dbReference type="NCBI Taxonomy" id="768534"/>
    <lineage>
        <taxon>Bacteria</taxon>
        <taxon>Pseudomonadati</taxon>
        <taxon>Bacteroidota</taxon>
        <taxon>Sphingobacteriia</taxon>
        <taxon>Sphingobacteriales</taxon>
        <taxon>Sphingobacteriaceae</taxon>
        <taxon>Sphingobacterium</taxon>
    </lineage>
</organism>
<evidence type="ECO:0000313" key="1">
    <source>
        <dbReference type="EMBL" id="GAA4512609.1"/>
    </source>
</evidence>
<dbReference type="RefSeq" id="WP_039054554.1">
    <property type="nucleotide sequence ID" value="NZ_BAABGR010000006.1"/>
</dbReference>
<accession>A0ABP8QXH7</accession>
<reference evidence="2" key="1">
    <citation type="journal article" date="2019" name="Int. J. Syst. Evol. Microbiol.">
        <title>The Global Catalogue of Microorganisms (GCM) 10K type strain sequencing project: providing services to taxonomists for standard genome sequencing and annotation.</title>
        <authorList>
            <consortium name="The Broad Institute Genomics Platform"/>
            <consortium name="The Broad Institute Genome Sequencing Center for Infectious Disease"/>
            <person name="Wu L."/>
            <person name="Ma J."/>
        </authorList>
    </citation>
    <scope>NUCLEOTIDE SEQUENCE [LARGE SCALE GENOMIC DNA]</scope>
    <source>
        <strain evidence="2">JCM 17858</strain>
    </source>
</reference>
<sequence>MEVLAPKDCNNAPKKRIIKEFTEALWSQQWSVLRAMVVETFTFEVAGKLQSFDFAALQHEIPSNHSFYKMELDAVITHGAFGACQGKIQSKVLCLDFAFFLSFTSAGKNTIKHLKVHLSSAY</sequence>
<evidence type="ECO:0000313" key="2">
    <source>
        <dbReference type="Proteomes" id="UP001500394"/>
    </source>
</evidence>
<name>A0ABP8QXH7_9SPHI</name>
<keyword evidence="2" id="KW-1185">Reference proteome</keyword>
<comment type="caution">
    <text evidence="1">The sequence shown here is derived from an EMBL/GenBank/DDBJ whole genome shotgun (WGS) entry which is preliminary data.</text>
</comment>
<proteinExistence type="predicted"/>
<protein>
    <submittedName>
        <fullName evidence="1">Uncharacterized protein</fullName>
    </submittedName>
</protein>